<evidence type="ECO:0000313" key="2">
    <source>
        <dbReference type="Proteomes" id="UP001180724"/>
    </source>
</evidence>
<evidence type="ECO:0000313" key="1">
    <source>
        <dbReference type="EMBL" id="MDT0608815.1"/>
    </source>
</evidence>
<name>A0ABU3AF48_9ACTN</name>
<protein>
    <submittedName>
        <fullName evidence="1">Uncharacterized protein</fullName>
    </submittedName>
</protein>
<dbReference type="EMBL" id="JAVRFH010000001">
    <property type="protein sequence ID" value="MDT0608815.1"/>
    <property type="molecule type" value="Genomic_DNA"/>
</dbReference>
<proteinExistence type="predicted"/>
<dbReference type="Proteomes" id="UP001180724">
    <property type="component" value="Unassembled WGS sequence"/>
</dbReference>
<reference evidence="1" key="1">
    <citation type="submission" date="2024-05" db="EMBL/GenBank/DDBJ databases">
        <title>30 novel species of actinomycetes from the DSMZ collection.</title>
        <authorList>
            <person name="Nouioui I."/>
        </authorList>
    </citation>
    <scope>NUCLEOTIDE SEQUENCE</scope>
    <source>
        <strain evidence="1">DSM 40712</strain>
    </source>
</reference>
<gene>
    <name evidence="1" type="ORF">RM812_00935</name>
</gene>
<organism evidence="1 2">
    <name type="scientific">Streptomyces lancefieldiae</name>
    <dbReference type="NCBI Taxonomy" id="3075520"/>
    <lineage>
        <taxon>Bacteria</taxon>
        <taxon>Bacillati</taxon>
        <taxon>Actinomycetota</taxon>
        <taxon>Actinomycetes</taxon>
        <taxon>Kitasatosporales</taxon>
        <taxon>Streptomycetaceae</taxon>
        <taxon>Streptomyces</taxon>
    </lineage>
</organism>
<dbReference type="RefSeq" id="WP_311570404.1">
    <property type="nucleotide sequence ID" value="NZ_JAVRFH010000001.1"/>
</dbReference>
<sequence>MTQVPVPAPKVHAQLTDPGPGEHLWTILTMHRVSDDMIRRLNRGETPGPELLDHENLLSLEGPGCFKCEQPYSRYIAHRKCTGSMDLLPIGEDR</sequence>
<accession>A0ABU3AF48</accession>
<keyword evidence="2" id="KW-1185">Reference proteome</keyword>
<comment type="caution">
    <text evidence="1">The sequence shown here is derived from an EMBL/GenBank/DDBJ whole genome shotgun (WGS) entry which is preliminary data.</text>
</comment>